<gene>
    <name evidence="9" type="ORF">SYNPS1DRAFT_23817</name>
</gene>
<evidence type="ECO:0000256" key="6">
    <source>
        <dbReference type="ARBA" id="ARBA00044196"/>
    </source>
</evidence>
<dbReference type="GO" id="GO:0002183">
    <property type="term" value="P:cytoplasmic translational initiation"/>
    <property type="evidence" value="ECO:0007669"/>
    <property type="project" value="TreeGrafter"/>
</dbReference>
<dbReference type="GO" id="GO:0003743">
    <property type="term" value="F:translation initiation factor activity"/>
    <property type="evidence" value="ECO:0007669"/>
    <property type="project" value="UniProtKB-KW"/>
</dbReference>
<dbReference type="Proteomes" id="UP000278143">
    <property type="component" value="Unassembled WGS sequence"/>
</dbReference>
<dbReference type="InterPro" id="IPR029044">
    <property type="entry name" value="Nucleotide-diphossugar_trans"/>
</dbReference>
<evidence type="ECO:0000256" key="2">
    <source>
        <dbReference type="ARBA" id="ARBA00007878"/>
    </source>
</evidence>
<dbReference type="GO" id="GO:0005829">
    <property type="term" value="C:cytosol"/>
    <property type="evidence" value="ECO:0007669"/>
    <property type="project" value="UniProtKB-SubCell"/>
</dbReference>
<keyword evidence="4" id="KW-0396">Initiation factor</keyword>
<dbReference type="GO" id="GO:0005085">
    <property type="term" value="F:guanyl-nucleotide exchange factor activity"/>
    <property type="evidence" value="ECO:0007669"/>
    <property type="project" value="TreeGrafter"/>
</dbReference>
<evidence type="ECO:0000256" key="4">
    <source>
        <dbReference type="ARBA" id="ARBA00022540"/>
    </source>
</evidence>
<dbReference type="PANTHER" id="PTHR45989:SF1">
    <property type="entry name" value="TRANSLATION INITIATION FACTOR EIF-2B SUBUNIT GAMMA"/>
    <property type="match status" value="1"/>
</dbReference>
<dbReference type="PANTHER" id="PTHR45989">
    <property type="entry name" value="TRANSLATION INITIATION FACTOR EIF-2B SUBUNIT GAMMA"/>
    <property type="match status" value="1"/>
</dbReference>
<dbReference type="GO" id="GO:0005851">
    <property type="term" value="C:eukaryotic translation initiation factor 2B complex"/>
    <property type="evidence" value="ECO:0007669"/>
    <property type="project" value="TreeGrafter"/>
</dbReference>
<evidence type="ECO:0000256" key="5">
    <source>
        <dbReference type="ARBA" id="ARBA00022917"/>
    </source>
</evidence>
<evidence type="ECO:0000256" key="7">
    <source>
        <dbReference type="ARBA" id="ARBA00044229"/>
    </source>
</evidence>
<accession>A0A4P9YW73</accession>
<evidence type="ECO:0000256" key="1">
    <source>
        <dbReference type="ARBA" id="ARBA00004514"/>
    </source>
</evidence>
<organism evidence="9 10">
    <name type="scientific">Syncephalis pseudoplumigaleata</name>
    <dbReference type="NCBI Taxonomy" id="1712513"/>
    <lineage>
        <taxon>Eukaryota</taxon>
        <taxon>Fungi</taxon>
        <taxon>Fungi incertae sedis</taxon>
        <taxon>Zoopagomycota</taxon>
        <taxon>Zoopagomycotina</taxon>
        <taxon>Zoopagomycetes</taxon>
        <taxon>Zoopagales</taxon>
        <taxon>Piptocephalidaceae</taxon>
        <taxon>Syncephalis</taxon>
    </lineage>
</organism>
<proteinExistence type="inferred from homology"/>
<reference evidence="10" key="1">
    <citation type="journal article" date="2018" name="Nat. Microbiol.">
        <title>Leveraging single-cell genomics to expand the fungal tree of life.</title>
        <authorList>
            <person name="Ahrendt S.R."/>
            <person name="Quandt C.A."/>
            <person name="Ciobanu D."/>
            <person name="Clum A."/>
            <person name="Salamov A."/>
            <person name="Andreopoulos B."/>
            <person name="Cheng J.F."/>
            <person name="Woyke T."/>
            <person name="Pelin A."/>
            <person name="Henrissat B."/>
            <person name="Reynolds N.K."/>
            <person name="Benny G.L."/>
            <person name="Smith M.E."/>
            <person name="James T.Y."/>
            <person name="Grigoriev I.V."/>
        </authorList>
    </citation>
    <scope>NUCLEOTIDE SEQUENCE [LARGE SCALE GENOMIC DNA]</scope>
    <source>
        <strain evidence="10">Benny S71-1</strain>
    </source>
</reference>
<evidence type="ECO:0000313" key="9">
    <source>
        <dbReference type="EMBL" id="RKP24085.1"/>
    </source>
</evidence>
<protein>
    <recommendedName>
        <fullName evidence="6">Translation initiation factor eIF2B subunit gamma</fullName>
    </recommendedName>
    <alternativeName>
        <fullName evidence="7">eIF2B GDP-GTP exchange factor subunit gamma</fullName>
    </alternativeName>
</protein>
<name>A0A4P9YW73_9FUNG</name>
<comment type="subcellular location">
    <subcellularLocation>
        <location evidence="1">Cytoplasm</location>
        <location evidence="1">Cytosol</location>
    </subcellularLocation>
</comment>
<evidence type="ECO:0000256" key="8">
    <source>
        <dbReference type="ARBA" id="ARBA00046432"/>
    </source>
</evidence>
<evidence type="ECO:0000313" key="10">
    <source>
        <dbReference type="Proteomes" id="UP000278143"/>
    </source>
</evidence>
<evidence type="ECO:0000256" key="3">
    <source>
        <dbReference type="ARBA" id="ARBA00022490"/>
    </source>
</evidence>
<dbReference type="EMBL" id="KZ990456">
    <property type="protein sequence ID" value="RKP24085.1"/>
    <property type="molecule type" value="Genomic_DNA"/>
</dbReference>
<comment type="subunit">
    <text evidence="8">Component of the translation initiation factor 2B (eIF2B) complex which is a heterodecamer of two sets of five different subunits: alpha, beta, gamma, delta and epsilon. Subunits alpha, beta and delta comprise a regulatory subcomplex and subunits epsilon and gamma comprise a catalytic subcomplex. Within the complex, the hexameric regulatory complex resides at the center, with the two heterodimeric catalytic subcomplexes bound on opposite sides.</text>
</comment>
<dbReference type="AlphaFoldDB" id="A0A4P9YW73"/>
<sequence length="151" mass="16684">MARLFDVLLATLYIGVTADAIRLFEVLTLSYGDPFRAAKFACAGAQNVKQCIECVRKSLMLLFGLHHSDAFDATFYNHNTENMLFLADDDKTTTRISRSTELQAVVLAGYGNRLGALTEEENLPKALLPVANRPMIAHVIAWVQRCGIHGV</sequence>
<dbReference type="Gene3D" id="3.90.550.10">
    <property type="entry name" value="Spore Coat Polysaccharide Biosynthesis Protein SpsA, Chain A"/>
    <property type="match status" value="1"/>
</dbReference>
<dbReference type="InterPro" id="IPR051960">
    <property type="entry name" value="eIF2B_gamma"/>
</dbReference>
<dbReference type="SUPFAM" id="SSF53448">
    <property type="entry name" value="Nucleotide-diphospho-sugar transferases"/>
    <property type="match status" value="1"/>
</dbReference>
<keyword evidence="3" id="KW-0963">Cytoplasm</keyword>
<keyword evidence="5" id="KW-0648">Protein biosynthesis</keyword>
<dbReference type="OrthoDB" id="10250549at2759"/>
<comment type="similarity">
    <text evidence="2">Belongs to the eIF-2B gamma/epsilon subunits family.</text>
</comment>
<keyword evidence="10" id="KW-1185">Reference proteome</keyword>